<dbReference type="Gene3D" id="2.60.40.1260">
    <property type="entry name" value="Lamin Tail domain"/>
    <property type="match status" value="1"/>
</dbReference>
<evidence type="ECO:0000313" key="4">
    <source>
        <dbReference type="Proteomes" id="UP000614469"/>
    </source>
</evidence>
<dbReference type="AlphaFoldDB" id="A0A8J6NNF2"/>
<keyword evidence="1" id="KW-1133">Transmembrane helix</keyword>
<feature type="domain" description="LTD" evidence="2">
    <location>
        <begin position="51"/>
        <end position="164"/>
    </location>
</feature>
<evidence type="ECO:0000256" key="1">
    <source>
        <dbReference type="SAM" id="Phobius"/>
    </source>
</evidence>
<gene>
    <name evidence="3" type="ORF">H8E29_12815</name>
</gene>
<keyword evidence="1" id="KW-0812">Transmembrane</keyword>
<evidence type="ECO:0000313" key="3">
    <source>
        <dbReference type="EMBL" id="MBC8336142.1"/>
    </source>
</evidence>
<protein>
    <submittedName>
        <fullName evidence="3">Lamin tail domain-containing protein</fullName>
    </submittedName>
</protein>
<reference evidence="3 4" key="1">
    <citation type="submission" date="2020-08" db="EMBL/GenBank/DDBJ databases">
        <title>Bridging the membrane lipid divide: bacteria of the FCB group superphylum have the potential to synthesize archaeal ether lipids.</title>
        <authorList>
            <person name="Villanueva L."/>
            <person name="Von Meijenfeldt F.A.B."/>
            <person name="Westbye A.B."/>
            <person name="Yadav S."/>
            <person name="Hopmans E.C."/>
            <person name="Dutilh B.E."/>
            <person name="Sinninghe Damste J.S."/>
        </authorList>
    </citation>
    <scope>NUCLEOTIDE SEQUENCE [LARGE SCALE GENOMIC DNA]</scope>
    <source>
        <strain evidence="3">NIOZ-UU36</strain>
    </source>
</reference>
<feature type="transmembrane region" description="Helical" evidence="1">
    <location>
        <begin position="7"/>
        <end position="29"/>
    </location>
</feature>
<sequence length="164" mass="18099">MKNRQNWFPFLLINIFVSAAVTGAILFWYDRTYRQAVIPSAPINAVASENAPSAVTLDPNTEILVDIVSVIGAGALDTEMVLVRYNGEGELDLAGWHLEDDDKKVYIFPQLTLYPSGAVQIHTAAGQDTVVDLYWGLRQSVWESGEEATLVDPQGTERATYQVP</sequence>
<name>A0A8J6NNF2_9CHLR</name>
<dbReference type="Proteomes" id="UP000614469">
    <property type="component" value="Unassembled WGS sequence"/>
</dbReference>
<organism evidence="3 4">
    <name type="scientific">Candidatus Desulfolinea nitratireducens</name>
    <dbReference type="NCBI Taxonomy" id="2841698"/>
    <lineage>
        <taxon>Bacteria</taxon>
        <taxon>Bacillati</taxon>
        <taxon>Chloroflexota</taxon>
        <taxon>Anaerolineae</taxon>
        <taxon>Anaerolineales</taxon>
        <taxon>Anaerolineales incertae sedis</taxon>
        <taxon>Candidatus Desulfolinea</taxon>
    </lineage>
</organism>
<proteinExistence type="predicted"/>
<evidence type="ECO:0000259" key="2">
    <source>
        <dbReference type="PROSITE" id="PS51841"/>
    </source>
</evidence>
<comment type="caution">
    <text evidence="3">The sequence shown here is derived from an EMBL/GenBank/DDBJ whole genome shotgun (WGS) entry which is preliminary data.</text>
</comment>
<accession>A0A8J6NNF2</accession>
<dbReference type="InterPro" id="IPR036415">
    <property type="entry name" value="Lamin_tail_dom_sf"/>
</dbReference>
<dbReference type="Pfam" id="PF00932">
    <property type="entry name" value="LTD"/>
    <property type="match status" value="1"/>
</dbReference>
<dbReference type="SUPFAM" id="SSF74853">
    <property type="entry name" value="Lamin A/C globular tail domain"/>
    <property type="match status" value="1"/>
</dbReference>
<dbReference type="InterPro" id="IPR001322">
    <property type="entry name" value="Lamin_tail_dom"/>
</dbReference>
<dbReference type="EMBL" id="JACNJN010000143">
    <property type="protein sequence ID" value="MBC8336142.1"/>
    <property type="molecule type" value="Genomic_DNA"/>
</dbReference>
<keyword evidence="1" id="KW-0472">Membrane</keyword>
<dbReference type="PROSITE" id="PS51841">
    <property type="entry name" value="LTD"/>
    <property type="match status" value="1"/>
</dbReference>